<keyword evidence="1" id="KW-0812">Transmembrane</keyword>
<reference evidence="3" key="1">
    <citation type="journal article" date="2019" name="Int. J. Syst. Evol. Microbiol.">
        <title>The Global Catalogue of Microorganisms (GCM) 10K type strain sequencing project: providing services to taxonomists for standard genome sequencing and annotation.</title>
        <authorList>
            <consortium name="The Broad Institute Genomics Platform"/>
            <consortium name="The Broad Institute Genome Sequencing Center for Infectious Disease"/>
            <person name="Wu L."/>
            <person name="Ma J."/>
        </authorList>
    </citation>
    <scope>NUCLEOTIDE SEQUENCE [LARGE SCALE GENOMIC DNA]</scope>
    <source>
        <strain evidence="3">JCM 17326</strain>
    </source>
</reference>
<gene>
    <name evidence="2" type="ORF">GCM10022419_018110</name>
</gene>
<protein>
    <recommendedName>
        <fullName evidence="4">RDD family protein</fullName>
    </recommendedName>
</protein>
<feature type="transmembrane region" description="Helical" evidence="1">
    <location>
        <begin position="92"/>
        <end position="118"/>
    </location>
</feature>
<organism evidence="2 3">
    <name type="scientific">Nonomuraea rosea</name>
    <dbReference type="NCBI Taxonomy" id="638574"/>
    <lineage>
        <taxon>Bacteria</taxon>
        <taxon>Bacillati</taxon>
        <taxon>Actinomycetota</taxon>
        <taxon>Actinomycetes</taxon>
        <taxon>Streptosporangiales</taxon>
        <taxon>Streptosporangiaceae</taxon>
        <taxon>Nonomuraea</taxon>
    </lineage>
</organism>
<evidence type="ECO:0000313" key="2">
    <source>
        <dbReference type="EMBL" id="GAA3538508.1"/>
    </source>
</evidence>
<keyword evidence="1" id="KW-0472">Membrane</keyword>
<sequence>MVGRIATRSAAKTGELAGVATDGTADTLKIDVAPTDEHGIRWHTHEDTPAVPYVQDGVQSVGLSDPRPAYTSGALSPVSALSRPVERRLLRLFLDLVLAVAPGAAAAVLVTFVLAALADHASHYSPRTLFGLRWRA</sequence>
<accession>A0ABP6VPX8</accession>
<dbReference type="EMBL" id="BAABDQ010000003">
    <property type="protein sequence ID" value="GAA3538508.1"/>
    <property type="molecule type" value="Genomic_DNA"/>
</dbReference>
<keyword evidence="3" id="KW-1185">Reference proteome</keyword>
<keyword evidence="1" id="KW-1133">Transmembrane helix</keyword>
<proteinExistence type="predicted"/>
<name>A0ABP6VPX8_9ACTN</name>
<evidence type="ECO:0000313" key="3">
    <source>
        <dbReference type="Proteomes" id="UP001500630"/>
    </source>
</evidence>
<dbReference type="Proteomes" id="UP001500630">
    <property type="component" value="Unassembled WGS sequence"/>
</dbReference>
<evidence type="ECO:0008006" key="4">
    <source>
        <dbReference type="Google" id="ProtNLM"/>
    </source>
</evidence>
<comment type="caution">
    <text evidence="2">The sequence shown here is derived from an EMBL/GenBank/DDBJ whole genome shotgun (WGS) entry which is preliminary data.</text>
</comment>
<evidence type="ECO:0000256" key="1">
    <source>
        <dbReference type="SAM" id="Phobius"/>
    </source>
</evidence>